<organism evidence="1 2">
    <name type="scientific">Pseudomonas aeruginosa</name>
    <dbReference type="NCBI Taxonomy" id="287"/>
    <lineage>
        <taxon>Bacteria</taxon>
        <taxon>Pseudomonadati</taxon>
        <taxon>Pseudomonadota</taxon>
        <taxon>Gammaproteobacteria</taxon>
        <taxon>Pseudomonadales</taxon>
        <taxon>Pseudomonadaceae</taxon>
        <taxon>Pseudomonas</taxon>
    </lineage>
</organism>
<sequence length="171" mass="18390">MSDLPPRPAFWPYLPGYALLLLSVLLCASGSYRFVTPMALADGVDLVYLSQGLALLPLGTGLVGLLAAFLLHVRGRWLGALLALLPAALICAWNLYNYAAHGDEALSPSFAQYTQALLGLLLLGGVLSLVDLLHGRPSTLLRKGLLGLGWLALVAWLGLLFYLQRLYGLTF</sequence>
<comment type="caution">
    <text evidence="1">The sequence shown here is derived from an EMBL/GenBank/DDBJ whole genome shotgun (WGS) entry which is preliminary data.</text>
</comment>
<proteinExistence type="predicted"/>
<accession>A0A080VHT2</accession>
<dbReference type="RefSeq" id="WP_003160856.1">
    <property type="nucleotide sequence ID" value="NZ_AP040361.1"/>
</dbReference>
<gene>
    <name evidence="1" type="ORF">CAZ10_18805</name>
</gene>
<evidence type="ECO:0000313" key="1">
    <source>
        <dbReference type="EMBL" id="OTI60334.1"/>
    </source>
</evidence>
<protein>
    <submittedName>
        <fullName evidence="1">Uncharacterized protein</fullName>
    </submittedName>
</protein>
<dbReference type="Proteomes" id="UP000194857">
    <property type="component" value="Unassembled WGS sequence"/>
</dbReference>
<dbReference type="EMBL" id="NFFZ01000009">
    <property type="protein sequence ID" value="OTI60334.1"/>
    <property type="molecule type" value="Genomic_DNA"/>
</dbReference>
<dbReference type="AlphaFoldDB" id="A0A080VHT2"/>
<reference evidence="1 2" key="1">
    <citation type="submission" date="2017-05" db="EMBL/GenBank/DDBJ databases">
        <authorList>
            <person name="Song R."/>
            <person name="Chenine A.L."/>
            <person name="Ruprecht R.M."/>
        </authorList>
    </citation>
    <scope>NUCLEOTIDE SEQUENCE [LARGE SCALE GENOMIC DNA]</scope>
    <source>
        <strain evidence="1 2">S567_C10_BS</strain>
    </source>
</reference>
<name>A0A080VHT2_PSEAI</name>
<dbReference type="eggNOG" id="ENOG5031HMG">
    <property type="taxonomic scope" value="Bacteria"/>
</dbReference>
<evidence type="ECO:0000313" key="2">
    <source>
        <dbReference type="Proteomes" id="UP000194857"/>
    </source>
</evidence>